<proteinExistence type="predicted"/>
<dbReference type="EMBL" id="UZAH01025384">
    <property type="protein sequence ID" value="VDO62879.1"/>
    <property type="molecule type" value="Genomic_DNA"/>
</dbReference>
<feature type="chain" id="PRO_5018113018" description="Protein sleepless" evidence="2">
    <location>
        <begin position="23"/>
        <end position="131"/>
    </location>
</feature>
<organism evidence="3">
    <name type="scientific">Heligmosomoides polygyrus</name>
    <name type="common">Parasitic roundworm</name>
    <dbReference type="NCBI Taxonomy" id="6339"/>
    <lineage>
        <taxon>Eukaryota</taxon>
        <taxon>Metazoa</taxon>
        <taxon>Ecdysozoa</taxon>
        <taxon>Nematoda</taxon>
        <taxon>Chromadorea</taxon>
        <taxon>Rhabditida</taxon>
        <taxon>Rhabditina</taxon>
        <taxon>Rhabditomorpha</taxon>
        <taxon>Strongyloidea</taxon>
        <taxon>Heligmosomidae</taxon>
        <taxon>Heligmosomoides</taxon>
    </lineage>
</organism>
<accession>A0A3P7XAC4</accession>
<evidence type="ECO:0000256" key="1">
    <source>
        <dbReference type="SAM" id="Phobius"/>
    </source>
</evidence>
<keyword evidence="1" id="KW-1133">Transmembrane helix</keyword>
<reference evidence="3" key="1">
    <citation type="submission" date="2018-11" db="EMBL/GenBank/DDBJ databases">
        <authorList>
            <consortium name="Pathogen Informatics"/>
        </authorList>
    </citation>
    <scope>NUCLEOTIDE SEQUENCE [LARGE SCALE GENOMIC DNA]</scope>
</reference>
<sequence>MLSLQLAHVWCITCYECNSSQGQECKYTATSCQYGFFGCVKIAAYSGGVDKMGMWYDQDRRIASAFLLCSVSINLQHFSLGADMCEQTSILGIRVIKCVCFNDYCNSSATLSQFACLLVIIVSLLFSNSLL</sequence>
<keyword evidence="1" id="KW-0472">Membrane</keyword>
<gene>
    <name evidence="3" type="ORF">HPBE_LOCUS4942</name>
</gene>
<feature type="transmembrane region" description="Helical" evidence="1">
    <location>
        <begin position="111"/>
        <end position="130"/>
    </location>
</feature>
<keyword evidence="1" id="KW-0812">Transmembrane</keyword>
<evidence type="ECO:0008006" key="4">
    <source>
        <dbReference type="Google" id="ProtNLM"/>
    </source>
</evidence>
<keyword evidence="2" id="KW-0732">Signal</keyword>
<evidence type="ECO:0000313" key="3">
    <source>
        <dbReference type="EMBL" id="VDO62879.1"/>
    </source>
</evidence>
<dbReference type="OrthoDB" id="5827163at2759"/>
<name>A0A3P7XAC4_HELPZ</name>
<dbReference type="AlphaFoldDB" id="A0A3P7XAC4"/>
<feature type="signal peptide" evidence="2">
    <location>
        <begin position="1"/>
        <end position="22"/>
    </location>
</feature>
<protein>
    <recommendedName>
        <fullName evidence="4">Protein sleepless</fullName>
    </recommendedName>
</protein>
<evidence type="ECO:0000256" key="2">
    <source>
        <dbReference type="SAM" id="SignalP"/>
    </source>
</evidence>